<dbReference type="PROSITE" id="PS51051">
    <property type="entry name" value="DSL"/>
    <property type="match status" value="1"/>
</dbReference>
<evidence type="ECO:0000259" key="9">
    <source>
        <dbReference type="PROSITE" id="PS51051"/>
    </source>
</evidence>
<sequence>MLAKSFLTLALLQSTVYATSWSSGKFFTRVESKQPLRVDYRFRDHEGALLQTGRIFTTRTRDIYLPVKKLISENVVAELNISTDYGRLIQKLTEDFIIDGATPTQRMLIEEGVTLEFFTVCERTFYGAMCARKCVESRDARYICLSNGKKGCLLGWTGEDCNIAIQEPTEIPKTVSTSTIGATSSTRSVEFLDTEGPLESTTHASPSSAPVTTRKQTNFIVSASTKKPTPEIPDGVYTARKGSVVYPLLPTVFSSTVLSTTNDAHFPAELTTTEPVTTSETLKIVNLNSVAIAFSVALLILACGYALVKVFIVDVKSEKDHKICNSSVSRYSSSPRRSNAVHWADDDTSMIESHTYHEIDSFFVPPAAKNHFVTLV</sequence>
<feature type="disulfide bond" evidence="5">
    <location>
        <begin position="152"/>
        <end position="161"/>
    </location>
</feature>
<reference evidence="10 11" key="2">
    <citation type="submission" date="2018-11" db="EMBL/GenBank/DDBJ databases">
        <authorList>
            <consortium name="Pathogen Informatics"/>
        </authorList>
    </citation>
    <scope>NUCLEOTIDE SEQUENCE [LARGE SCALE GENOMIC DNA]</scope>
</reference>
<keyword evidence="3 6" id="KW-0677">Repeat</keyword>
<keyword evidence="6 7" id="KW-0472">Membrane</keyword>
<evidence type="ECO:0000256" key="7">
    <source>
        <dbReference type="SAM" id="Phobius"/>
    </source>
</evidence>
<feature type="signal peptide" evidence="8">
    <location>
        <begin position="1"/>
        <end position="18"/>
    </location>
</feature>
<evidence type="ECO:0000256" key="4">
    <source>
        <dbReference type="ARBA" id="ARBA00023157"/>
    </source>
</evidence>
<gene>
    <name evidence="10" type="ORF">NBR_LOCUS8989</name>
</gene>
<keyword evidence="1 6" id="KW-0217">Developmental protein</keyword>
<dbReference type="STRING" id="27835.A0A0N4Y0E2"/>
<proteinExistence type="predicted"/>
<keyword evidence="6 7" id="KW-0812">Transmembrane</keyword>
<dbReference type="EMBL" id="UYSL01020075">
    <property type="protein sequence ID" value="VDL72578.1"/>
    <property type="molecule type" value="Genomic_DNA"/>
</dbReference>
<evidence type="ECO:0000313" key="11">
    <source>
        <dbReference type="Proteomes" id="UP000271162"/>
    </source>
</evidence>
<comment type="subcellular location">
    <subcellularLocation>
        <location evidence="6">Membrane</location>
        <topology evidence="6">Single-pass type I membrane protein</topology>
    </subcellularLocation>
</comment>
<feature type="domain" description="DSL" evidence="9">
    <location>
        <begin position="119"/>
        <end position="161"/>
    </location>
</feature>
<dbReference type="Gene3D" id="2.10.25.140">
    <property type="match status" value="1"/>
</dbReference>
<dbReference type="GO" id="GO:0007154">
    <property type="term" value="P:cell communication"/>
    <property type="evidence" value="ECO:0007669"/>
    <property type="project" value="InterPro"/>
</dbReference>
<feature type="transmembrane region" description="Helical" evidence="7">
    <location>
        <begin position="290"/>
        <end position="312"/>
    </location>
</feature>
<dbReference type="OMA" id="YCFTELP"/>
<keyword evidence="6 7" id="KW-1133">Transmembrane helix</keyword>
<dbReference type="GO" id="GO:0016020">
    <property type="term" value="C:membrane"/>
    <property type="evidence" value="ECO:0007669"/>
    <property type="project" value="UniProtKB-SubCell"/>
</dbReference>
<keyword evidence="6 8" id="KW-0732">Signal</keyword>
<keyword evidence="2 6" id="KW-0245">EGF-like domain</keyword>
<evidence type="ECO:0000256" key="3">
    <source>
        <dbReference type="ARBA" id="ARBA00022737"/>
    </source>
</evidence>
<reference evidence="12" key="1">
    <citation type="submission" date="2017-02" db="UniProtKB">
        <authorList>
            <consortium name="WormBaseParasite"/>
        </authorList>
    </citation>
    <scope>IDENTIFICATION</scope>
</reference>
<protein>
    <recommendedName>
        <fullName evidence="6">Delta-like protein</fullName>
    </recommendedName>
</protein>
<evidence type="ECO:0000256" key="8">
    <source>
        <dbReference type="SAM" id="SignalP"/>
    </source>
</evidence>
<comment type="function">
    <text evidence="6">Putative Notch ligand involved in the mediation of Notch signaling.</text>
</comment>
<evidence type="ECO:0000256" key="6">
    <source>
        <dbReference type="RuleBase" id="RU280815"/>
    </source>
</evidence>
<dbReference type="InterPro" id="IPR001774">
    <property type="entry name" value="DSL"/>
</dbReference>
<keyword evidence="4 5" id="KW-1015">Disulfide bond</keyword>
<evidence type="ECO:0000256" key="5">
    <source>
        <dbReference type="PROSITE-ProRule" id="PRU00377"/>
    </source>
</evidence>
<organism evidence="12">
    <name type="scientific">Nippostrongylus brasiliensis</name>
    <name type="common">Rat hookworm</name>
    <dbReference type="NCBI Taxonomy" id="27835"/>
    <lineage>
        <taxon>Eukaryota</taxon>
        <taxon>Metazoa</taxon>
        <taxon>Ecdysozoa</taxon>
        <taxon>Nematoda</taxon>
        <taxon>Chromadorea</taxon>
        <taxon>Rhabditida</taxon>
        <taxon>Rhabditina</taxon>
        <taxon>Rhabditomorpha</taxon>
        <taxon>Strongyloidea</taxon>
        <taxon>Heligmosomidae</taxon>
        <taxon>Nippostrongylus</taxon>
    </lineage>
</organism>
<evidence type="ECO:0000256" key="2">
    <source>
        <dbReference type="ARBA" id="ARBA00022536"/>
    </source>
</evidence>
<dbReference type="SMART" id="SM00051">
    <property type="entry name" value="DSL"/>
    <property type="match status" value="1"/>
</dbReference>
<evidence type="ECO:0000313" key="12">
    <source>
        <dbReference type="WBParaSite" id="NBR_0000898801-mRNA-1"/>
    </source>
</evidence>
<dbReference type="AlphaFoldDB" id="A0A0N4Y0E2"/>
<feature type="disulfide bond" evidence="5">
    <location>
        <begin position="121"/>
        <end position="130"/>
    </location>
</feature>
<keyword evidence="11" id="KW-1185">Reference proteome</keyword>
<dbReference type="Proteomes" id="UP000271162">
    <property type="component" value="Unassembled WGS sequence"/>
</dbReference>
<evidence type="ECO:0000313" key="10">
    <source>
        <dbReference type="EMBL" id="VDL72578.1"/>
    </source>
</evidence>
<evidence type="ECO:0000256" key="1">
    <source>
        <dbReference type="ARBA" id="ARBA00022473"/>
    </source>
</evidence>
<feature type="chain" id="PRO_5043125179" description="Delta-like protein" evidence="8">
    <location>
        <begin position="19"/>
        <end position="376"/>
    </location>
</feature>
<dbReference type="WBParaSite" id="NBR_0000898801-mRNA-1">
    <property type="protein sequence ID" value="NBR_0000898801-mRNA-1"/>
    <property type="gene ID" value="NBR_0000898801"/>
</dbReference>
<dbReference type="Pfam" id="PF01414">
    <property type="entry name" value="DSL"/>
    <property type="match status" value="1"/>
</dbReference>
<comment type="caution">
    <text evidence="5">Lacks conserved residue(s) required for the propagation of feature annotation.</text>
</comment>
<name>A0A0N4Y0E2_NIPBR</name>
<accession>A0A0N4Y0E2</accession>